<evidence type="ECO:0000313" key="4">
    <source>
        <dbReference type="EMBL" id="KAH6879806.1"/>
    </source>
</evidence>
<dbReference type="GO" id="GO:0003824">
    <property type="term" value="F:catalytic activity"/>
    <property type="evidence" value="ECO:0007669"/>
    <property type="project" value="InterPro"/>
</dbReference>
<organism evidence="3 5">
    <name type="scientific">Thelonectria olida</name>
    <dbReference type="NCBI Taxonomy" id="1576542"/>
    <lineage>
        <taxon>Eukaryota</taxon>
        <taxon>Fungi</taxon>
        <taxon>Dikarya</taxon>
        <taxon>Ascomycota</taxon>
        <taxon>Pezizomycotina</taxon>
        <taxon>Sordariomycetes</taxon>
        <taxon>Hypocreomycetidae</taxon>
        <taxon>Hypocreales</taxon>
        <taxon>Nectriaceae</taxon>
        <taxon>Thelonectria</taxon>
    </lineage>
</organism>
<dbReference type="OrthoDB" id="6428749at2759"/>
<dbReference type="InterPro" id="IPR023631">
    <property type="entry name" value="Amidase_dom"/>
</dbReference>
<dbReference type="EMBL" id="JAGPYM010000028">
    <property type="protein sequence ID" value="KAH6879792.1"/>
    <property type="molecule type" value="Genomic_DNA"/>
</dbReference>
<dbReference type="InterPro" id="IPR000120">
    <property type="entry name" value="Amidase"/>
</dbReference>
<reference evidence="3 5" key="1">
    <citation type="journal article" date="2021" name="Nat. Commun.">
        <title>Genetic determinants of endophytism in the Arabidopsis root mycobiome.</title>
        <authorList>
            <person name="Mesny F."/>
            <person name="Miyauchi S."/>
            <person name="Thiergart T."/>
            <person name="Pickel B."/>
            <person name="Atanasova L."/>
            <person name="Karlsson M."/>
            <person name="Huettel B."/>
            <person name="Barry K.W."/>
            <person name="Haridas S."/>
            <person name="Chen C."/>
            <person name="Bauer D."/>
            <person name="Andreopoulos W."/>
            <person name="Pangilinan J."/>
            <person name="LaButti K."/>
            <person name="Riley R."/>
            <person name="Lipzen A."/>
            <person name="Clum A."/>
            <person name="Drula E."/>
            <person name="Henrissat B."/>
            <person name="Kohler A."/>
            <person name="Grigoriev I.V."/>
            <person name="Martin F.M."/>
            <person name="Hacquard S."/>
        </authorList>
    </citation>
    <scope>NUCLEOTIDE SEQUENCE [LARGE SCALE GENOMIC DNA]</scope>
    <source>
        <strain evidence="3 5">MPI-CAGE-CH-0241</strain>
    </source>
</reference>
<feature type="region of interest" description="Disordered" evidence="1">
    <location>
        <begin position="124"/>
        <end position="150"/>
    </location>
</feature>
<dbReference type="SUPFAM" id="SSF75304">
    <property type="entry name" value="Amidase signature (AS) enzymes"/>
    <property type="match status" value="1"/>
</dbReference>
<accession>A0A9P9AJU6</accession>
<dbReference type="AlphaFoldDB" id="A0A9P9AJU6"/>
<evidence type="ECO:0000313" key="5">
    <source>
        <dbReference type="Proteomes" id="UP000777438"/>
    </source>
</evidence>
<dbReference type="Gene3D" id="3.90.1300.10">
    <property type="entry name" value="Amidase signature (AS) domain"/>
    <property type="match status" value="1"/>
</dbReference>
<feature type="domain" description="Amidase" evidence="2">
    <location>
        <begin position="23"/>
        <end position="415"/>
    </location>
</feature>
<proteinExistence type="predicted"/>
<feature type="compositionally biased region" description="Polar residues" evidence="1">
    <location>
        <begin position="124"/>
        <end position="133"/>
    </location>
</feature>
<dbReference type="Pfam" id="PF01425">
    <property type="entry name" value="Amidase"/>
    <property type="match status" value="1"/>
</dbReference>
<dbReference type="PANTHER" id="PTHR11895">
    <property type="entry name" value="TRANSAMIDASE"/>
    <property type="match status" value="1"/>
</dbReference>
<dbReference type="InterPro" id="IPR036928">
    <property type="entry name" value="AS_sf"/>
</dbReference>
<keyword evidence="5" id="KW-1185">Reference proteome</keyword>
<dbReference type="PANTHER" id="PTHR11895:SF7">
    <property type="entry name" value="GLUTAMYL-TRNA(GLN) AMIDOTRANSFERASE SUBUNIT A, MITOCHONDRIAL"/>
    <property type="match status" value="1"/>
</dbReference>
<dbReference type="EMBL" id="JAGPYM010000028">
    <property type="protein sequence ID" value="KAH6879806.1"/>
    <property type="molecule type" value="Genomic_DNA"/>
</dbReference>
<dbReference type="Proteomes" id="UP000777438">
    <property type="component" value="Unassembled WGS sequence"/>
</dbReference>
<sequence>MVAPVDALIEIQTGKLKVEDWARACINRINIRDLDVGAWVYFDQGSVIEQAKALDKVPLHKRQGLHGLPMGVKDIIHVAGMPTRFNSEIYKHIGHCSEADSDFVKCLREAGALIIGKTTTTEFGASPIGPSTRNPHDLRRTPGGSSTGSGAAVGDLQVPVAIGTQTGGSTIRPASFNGIWGVVFTMHDISTRGQKAFAPTFDRPSVLACDVDILKLIAKVLKIKDDKKKHLKTIRGTRFAFCKTPLWNHAGQGTKAAMEQAAELLRAHGVKVEELQLHPQFNQVADWYDTVLYKEGHKSFLPYYDDCKEKLDPTIVNLVEKGTRISNREYQEALQGLAALRLQMDEIASRYAAIIAPSVPDEAPIGLKDTGSYVFAKFWTALHGPCLNVPGFRGENGMPIGLTLYAARGRDEHLLDVGEKVGKIFENSGGWRKPPMRSKL</sequence>
<evidence type="ECO:0000313" key="3">
    <source>
        <dbReference type="EMBL" id="KAH6879792.1"/>
    </source>
</evidence>
<evidence type="ECO:0000259" key="2">
    <source>
        <dbReference type="Pfam" id="PF01425"/>
    </source>
</evidence>
<comment type="caution">
    <text evidence="3">The sequence shown here is derived from an EMBL/GenBank/DDBJ whole genome shotgun (WGS) entry which is preliminary data.</text>
</comment>
<gene>
    <name evidence="3" type="ORF">B0T10DRAFT_412717</name>
    <name evidence="4" type="ORF">B0T10DRAFT_532105</name>
</gene>
<protein>
    <submittedName>
        <fullName evidence="3">Amidase signature domain-containing protein</fullName>
    </submittedName>
</protein>
<evidence type="ECO:0000256" key="1">
    <source>
        <dbReference type="SAM" id="MobiDB-lite"/>
    </source>
</evidence>
<name>A0A9P9AJU6_9HYPO</name>